<evidence type="ECO:0000313" key="1">
    <source>
        <dbReference type="EMBL" id="APF17015.1"/>
    </source>
</evidence>
<reference evidence="1 2" key="1">
    <citation type="submission" date="2016-11" db="EMBL/GenBank/DDBJ databases">
        <title>Genomic analysis of Caldithrix abyssi and proposal of a novel bacterial phylum Caldithrichaeota.</title>
        <authorList>
            <person name="Kublanov I."/>
            <person name="Sigalova O."/>
            <person name="Gavrilov S."/>
            <person name="Lebedinsky A."/>
            <person name="Ivanova N."/>
            <person name="Daum C."/>
            <person name="Reddy T."/>
            <person name="Klenk H.P."/>
            <person name="Goker M."/>
            <person name="Reva O."/>
            <person name="Miroshnichenko M."/>
            <person name="Kyprides N."/>
            <person name="Woyke T."/>
            <person name="Gelfand M."/>
        </authorList>
    </citation>
    <scope>NUCLEOTIDE SEQUENCE [LARGE SCALE GENOMIC DNA]</scope>
    <source>
        <strain evidence="1 2">LF13</strain>
    </source>
</reference>
<name>A0A1J1C2Y7_CALAY</name>
<protein>
    <submittedName>
        <fullName evidence="1">Uncharacterized protein</fullName>
    </submittedName>
</protein>
<organism evidence="1 2">
    <name type="scientific">Caldithrix abyssi DSM 13497</name>
    <dbReference type="NCBI Taxonomy" id="880073"/>
    <lineage>
        <taxon>Bacteria</taxon>
        <taxon>Pseudomonadati</taxon>
        <taxon>Calditrichota</taxon>
        <taxon>Calditrichia</taxon>
        <taxon>Calditrichales</taxon>
        <taxon>Calditrichaceae</taxon>
        <taxon>Caldithrix</taxon>
    </lineage>
</organism>
<dbReference type="KEGG" id="caby:Cabys_264"/>
<evidence type="ECO:0000313" key="2">
    <source>
        <dbReference type="Proteomes" id="UP000183868"/>
    </source>
</evidence>
<sequence>MTFYIFPVKISAILGYFLWKIYPARAGFENFCAVLKTHPPTPFL</sequence>
<gene>
    <name evidence="1" type="ORF">Cabys_264</name>
</gene>
<dbReference type="AlphaFoldDB" id="A0A1J1C2Y7"/>
<dbReference type="EMBL" id="CP018099">
    <property type="protein sequence ID" value="APF17015.1"/>
    <property type="molecule type" value="Genomic_DNA"/>
</dbReference>
<accession>A0A1J1C2Y7</accession>
<proteinExistence type="predicted"/>
<dbReference type="Proteomes" id="UP000183868">
    <property type="component" value="Chromosome"/>
</dbReference>